<keyword evidence="4" id="KW-1185">Reference proteome</keyword>
<feature type="region of interest" description="Disordered" evidence="1">
    <location>
        <begin position="558"/>
        <end position="582"/>
    </location>
</feature>
<proteinExistence type="predicted"/>
<dbReference type="EMBL" id="KX098389">
    <property type="protein sequence ID" value="ANJ65179.1"/>
    <property type="molecule type" value="Genomic_DNA"/>
</dbReference>
<reference evidence="3" key="1">
    <citation type="submission" date="2017-06" db="EMBL/GenBank/DDBJ databases">
        <authorList>
            <person name="Berg J.A."/>
            <person name="Peck M.D."/>
            <person name="Grossarth S.E."/>
            <person name="Jarvis T.M."/>
            <person name="Merrill B.D."/>
            <person name="Breakwell D.P."/>
            <person name="Burnett S.H."/>
            <person name="Grose J.H."/>
        </authorList>
    </citation>
    <scope>NUCLEOTIDE SEQUENCE [LARGE SCALE GENOMIC DNA]</scope>
</reference>
<evidence type="ECO:0000313" key="3">
    <source>
        <dbReference type="EMBL" id="ANJ65179.1"/>
    </source>
</evidence>
<evidence type="ECO:0000256" key="1">
    <source>
        <dbReference type="SAM" id="MobiDB-lite"/>
    </source>
</evidence>
<organism evidence="3 4">
    <name type="scientific">Erwinia phage vB_EamP_Frozen</name>
    <dbReference type="NCBI Taxonomy" id="1852641"/>
    <lineage>
        <taxon>Viruses</taxon>
        <taxon>Duplodnaviria</taxon>
        <taxon>Heunggongvirae</taxon>
        <taxon>Uroviricota</taxon>
        <taxon>Caudoviricetes</taxon>
        <taxon>Schitoviridae</taxon>
        <taxon>Erskinevirinae</taxon>
        <taxon>Johnsonvirus</taxon>
        <taxon>Johnsonvirus frozen</taxon>
    </lineage>
</organism>
<dbReference type="GeneID" id="29065813"/>
<evidence type="ECO:0000313" key="4">
    <source>
        <dbReference type="Proteomes" id="UP000202061"/>
    </source>
</evidence>
<feature type="compositionally biased region" description="Basic residues" evidence="1">
    <location>
        <begin position="566"/>
        <end position="582"/>
    </location>
</feature>
<dbReference type="RefSeq" id="YP_009286179.1">
    <property type="nucleotide sequence ID" value="NC_031062.2"/>
</dbReference>
<protein>
    <submittedName>
        <fullName evidence="3">RIIB-like protein</fullName>
    </submittedName>
</protein>
<feature type="region of interest" description="Disordered" evidence="1">
    <location>
        <begin position="656"/>
        <end position="678"/>
    </location>
</feature>
<dbReference type="InterPro" id="IPR013823">
    <property type="entry name" value="Ribosomal_bL12_C"/>
</dbReference>
<dbReference type="SUPFAM" id="SSF54736">
    <property type="entry name" value="ClpS-like"/>
    <property type="match status" value="1"/>
</dbReference>
<sequence>MNKTLVTIVALSVDNRTATLYLQDGTTLTMKQGDSRLPNIAAVAKEAFGKGLKSVEVDVTVPVAENTEYADAERGTKGAVKFFRVAKSLLKKLLNTDSPQEVPEEVAYVSPLDIGTFPGREPEPVQFDSAVSAQLLEMIKVSGNWQVILTDNSSNSLQKVAAIKLVRTVGNLGLKQAKDLLEQPVPAVILGGYDEKTAFTICQWLKEFGYKADIDYVEVASLEPWGPTAEEQLAEPVQETKAEPTNDQKLDAAGERMRMLMDGGKQTSDPEFHKPLDESVETIVAVHQSSGMVVPDAHKLSRQLRASAKLKDYAGFEKFLERLSLIINDRAHSVEDLMKFIEKGDLPIADDGCIVIYKRLNRAINGVMTDVHSGRIKQKVGSYVFMRAGLVDPNRRQDCSNGLHVASLSYLGGFSGVETVIAKVRPEDVFAVPEYSTNKMRVCGYHILGILPENLRVLVNGGGSISSVPEGAILLGSVLRGHHIGITQHVEIGGQSGTNVTYTDVAVDSADDLVVTAATAPRAETLDLAEELQAKVPVAPDVMPDELVDKPVDKIKRSTPVNRKATGTKKKGAKSKPAKAAKRAVSKSPAFAAAYGNVAGASTSDVANDAAKKLLQMKSAARKGWDKLGFTNEEVAIVMNSVSKTTNAKAEGILETRAKAEKRKDSGKANPNSPAGLIRGMLEKGNLSVDEYKAIVLLKRKAKKGWQALGVSEAEQAEIEKHTK</sequence>
<dbReference type="InterPro" id="IPR014719">
    <property type="entry name" value="Ribosomal_bL12_C/ClpS-like"/>
</dbReference>
<gene>
    <name evidence="3" type="ORF">FROZEN_50</name>
</gene>
<dbReference type="Pfam" id="PF00542">
    <property type="entry name" value="Ribosomal_L12"/>
    <property type="match status" value="1"/>
</dbReference>
<evidence type="ECO:0000259" key="2">
    <source>
        <dbReference type="Pfam" id="PF00542"/>
    </source>
</evidence>
<dbReference type="KEGG" id="vg:29065813"/>
<accession>A0A191ZCR6</accession>
<name>A0A191ZCR6_9CAUD</name>
<dbReference type="GO" id="GO:0003735">
    <property type="term" value="F:structural constituent of ribosome"/>
    <property type="evidence" value="ECO:0007669"/>
    <property type="project" value="InterPro"/>
</dbReference>
<dbReference type="Proteomes" id="UP000202061">
    <property type="component" value="Segment"/>
</dbReference>
<feature type="compositionally biased region" description="Basic and acidic residues" evidence="1">
    <location>
        <begin position="656"/>
        <end position="667"/>
    </location>
</feature>
<dbReference type="OrthoDB" id="951at10239"/>
<dbReference type="Gene3D" id="3.30.1390.10">
    <property type="match status" value="1"/>
</dbReference>
<feature type="domain" description="Large ribosomal subunit protein bL12 C-terminal" evidence="2">
    <location>
        <begin position="146"/>
        <end position="213"/>
    </location>
</feature>